<sequence length="295" mass="31385">MKTCLSAAFEPYDTPSWSERLDLPANTGPARPAVRAILSRYAASKWEMADGRARLGDEGPAADGEFLRAIPDSGFGASLGHPMQMLNWLDPQRAAARAPVARTLEGRRCSDHTASGTWGFWCKKAAMSPGVLPHPGNRVPYHLQDAHFALIALSVPCAEASGVAFQASKAEETHVSELRLAGGCPQARWVDAKGQQVVLTGEARLPLQRPVVLALTSRPGRQTLRFNGVEMASASARFSPSLFGQLLIGWGFTRYFPVDGFGGHVFAAIAGKGAIEEDELSALEAHLADLAGAAG</sequence>
<protein>
    <submittedName>
        <fullName evidence="1">Uncharacterized protein</fullName>
    </submittedName>
</protein>
<dbReference type="HOGENOM" id="CLU_942921_0_0_4"/>
<evidence type="ECO:0000313" key="2">
    <source>
        <dbReference type="Proteomes" id="UP000008385"/>
    </source>
</evidence>
<gene>
    <name evidence="1" type="ordered locus">Rta_11390</name>
</gene>
<dbReference type="KEGG" id="rta:Rta_11390"/>
<dbReference type="STRING" id="365046.Rta_11390"/>
<keyword evidence="2" id="KW-1185">Reference proteome</keyword>
<dbReference type="AlphaFoldDB" id="F5Y106"/>
<dbReference type="RefSeq" id="WP_013900457.1">
    <property type="nucleotide sequence ID" value="NC_015677.1"/>
</dbReference>
<dbReference type="Proteomes" id="UP000008385">
    <property type="component" value="Chromosome"/>
</dbReference>
<name>F5Y106_RAMTT</name>
<dbReference type="OrthoDB" id="6769681at2"/>
<reference evidence="1 2" key="2">
    <citation type="journal article" date="2011" name="PLoS ONE">
        <title>The Cyst-Dividing Bacterium Ramlibacter tataouinensis TTB310 Genome Reveals a Well-Stocked Toolbox for Adaptation to a Desert Environment.</title>
        <authorList>
            <person name="De Luca G."/>
            <person name="Barakat M."/>
            <person name="Ortet P."/>
            <person name="Fochesato S."/>
            <person name="Jourlin-Castelli C."/>
            <person name="Ansaldi M."/>
            <person name="Py B."/>
            <person name="Fichant G."/>
            <person name="Coutinho P.M."/>
            <person name="Voulhoux R."/>
            <person name="Bastien O."/>
            <person name="Marechal E."/>
            <person name="Henrissat B."/>
            <person name="Quentin Y."/>
            <person name="Noirot P."/>
            <person name="Filloux A."/>
            <person name="Mejean V."/>
            <person name="Dubow M.S."/>
            <person name="Barras F."/>
            <person name="Barbe V."/>
            <person name="Weissenbach J."/>
            <person name="Mihalcescu I."/>
            <person name="Vermeglio A."/>
            <person name="Achouak W."/>
            <person name="Heulin T."/>
        </authorList>
    </citation>
    <scope>NUCLEOTIDE SEQUENCE [LARGE SCALE GENOMIC DNA]</scope>
    <source>
        <strain evidence="2">ATCC BAA-407 / DSM 14655 / LMG 21543 / TTB310</strain>
    </source>
</reference>
<dbReference type="EMBL" id="CP000245">
    <property type="protein sequence ID" value="AEG92224.1"/>
    <property type="molecule type" value="Genomic_DNA"/>
</dbReference>
<reference evidence="2" key="1">
    <citation type="submission" date="2006-01" db="EMBL/GenBank/DDBJ databases">
        <title>Genome of the cyst-dividing bacterium Ramlibacter tataouinensis.</title>
        <authorList>
            <person name="Barakat M."/>
            <person name="Ortet P."/>
            <person name="De Luca G."/>
            <person name="Jourlin-Castelli C."/>
            <person name="Ansaldi M."/>
            <person name="Py B."/>
            <person name="Fichant G."/>
            <person name="Coutinho P."/>
            <person name="Voulhoux R."/>
            <person name="Bastien O."/>
            <person name="Roy S."/>
            <person name="Marechal E."/>
            <person name="Henrissat B."/>
            <person name="Quentin Y."/>
            <person name="Noirot P."/>
            <person name="Filloux A."/>
            <person name="Mejean V."/>
            <person name="DuBow M."/>
            <person name="Barras F."/>
            <person name="Heulin T."/>
        </authorList>
    </citation>
    <scope>NUCLEOTIDE SEQUENCE [LARGE SCALE GENOMIC DNA]</scope>
    <source>
        <strain evidence="2">ATCC BAA-407 / DSM 14655 / LMG 21543 / TTB310</strain>
    </source>
</reference>
<evidence type="ECO:0000313" key="1">
    <source>
        <dbReference type="EMBL" id="AEG92224.1"/>
    </source>
</evidence>
<organism evidence="1 2">
    <name type="scientific">Ramlibacter tataouinensis (strain ATCC BAA-407 / DSM 14655 / LMG 21543 / TTB310)</name>
    <dbReference type="NCBI Taxonomy" id="365046"/>
    <lineage>
        <taxon>Bacteria</taxon>
        <taxon>Pseudomonadati</taxon>
        <taxon>Pseudomonadota</taxon>
        <taxon>Betaproteobacteria</taxon>
        <taxon>Burkholderiales</taxon>
        <taxon>Comamonadaceae</taxon>
        <taxon>Ramlibacter</taxon>
    </lineage>
</organism>
<proteinExistence type="predicted"/>
<accession>F5Y106</accession>
<dbReference type="eggNOG" id="COG2730">
    <property type="taxonomic scope" value="Bacteria"/>
</dbReference>